<name>A0AAD1SXX4_PELCU</name>
<keyword evidence="3" id="KW-1185">Reference proteome</keyword>
<dbReference type="EMBL" id="OW240920">
    <property type="protein sequence ID" value="CAH2314090.1"/>
    <property type="molecule type" value="Genomic_DNA"/>
</dbReference>
<feature type="compositionally biased region" description="Basic and acidic residues" evidence="1">
    <location>
        <begin position="92"/>
        <end position="123"/>
    </location>
</feature>
<accession>A0AAD1SXX4</accession>
<proteinExistence type="predicted"/>
<evidence type="ECO:0000256" key="1">
    <source>
        <dbReference type="SAM" id="MobiDB-lite"/>
    </source>
</evidence>
<evidence type="ECO:0000313" key="2">
    <source>
        <dbReference type="EMBL" id="CAH2314090.1"/>
    </source>
</evidence>
<sequence length="177" mass="21462">MYTNKRYLRNSPSKSQPSIDYRARKTSFRRNDSPPRNNSSYLRKNWRYSDAVKYSPLKENTWKRYETRGNTRQNYSVSDSTQRMKSTSIPDHMVKQSERNIRRGNRDRDQRSTTPNRESRTVEDYQPFFQKGSITERIKKLEQPRSWESPGKRQRSREREMEEEEEELGNLIKRGKR</sequence>
<feature type="compositionally biased region" description="Basic and acidic residues" evidence="1">
    <location>
        <begin position="134"/>
        <end position="145"/>
    </location>
</feature>
<gene>
    <name evidence="2" type="ORF">PECUL_23A011385</name>
</gene>
<feature type="compositionally biased region" description="Polar residues" evidence="1">
    <location>
        <begin position="72"/>
        <end position="89"/>
    </location>
</feature>
<reference evidence="2" key="1">
    <citation type="submission" date="2022-03" db="EMBL/GenBank/DDBJ databases">
        <authorList>
            <person name="Alioto T."/>
            <person name="Alioto T."/>
            <person name="Gomez Garrido J."/>
        </authorList>
    </citation>
    <scope>NUCLEOTIDE SEQUENCE</scope>
</reference>
<organism evidence="2 3">
    <name type="scientific">Pelobates cultripes</name>
    <name type="common">Western spadefoot toad</name>
    <dbReference type="NCBI Taxonomy" id="61616"/>
    <lineage>
        <taxon>Eukaryota</taxon>
        <taxon>Metazoa</taxon>
        <taxon>Chordata</taxon>
        <taxon>Craniata</taxon>
        <taxon>Vertebrata</taxon>
        <taxon>Euteleostomi</taxon>
        <taxon>Amphibia</taxon>
        <taxon>Batrachia</taxon>
        <taxon>Anura</taxon>
        <taxon>Pelobatoidea</taxon>
        <taxon>Pelobatidae</taxon>
        <taxon>Pelobates</taxon>
    </lineage>
</organism>
<protein>
    <submittedName>
        <fullName evidence="2">Uncharacterized protein</fullName>
    </submittedName>
</protein>
<dbReference type="AlphaFoldDB" id="A0AAD1SXX4"/>
<evidence type="ECO:0000313" key="3">
    <source>
        <dbReference type="Proteomes" id="UP001295444"/>
    </source>
</evidence>
<feature type="region of interest" description="Disordered" evidence="1">
    <location>
        <begin position="1"/>
        <end position="41"/>
    </location>
</feature>
<feature type="region of interest" description="Disordered" evidence="1">
    <location>
        <begin position="72"/>
        <end position="177"/>
    </location>
</feature>
<dbReference type="Proteomes" id="UP001295444">
    <property type="component" value="Chromosome 09"/>
</dbReference>